<dbReference type="EMBL" id="MWQN01000001">
    <property type="protein sequence ID" value="OPC83199.1"/>
    <property type="molecule type" value="Genomic_DNA"/>
</dbReference>
<evidence type="ECO:0008006" key="3">
    <source>
        <dbReference type="Google" id="ProtNLM"/>
    </source>
</evidence>
<name>A0A1T3P252_9ACTN</name>
<reference evidence="1 2" key="1">
    <citation type="submission" date="2017-03" db="EMBL/GenBank/DDBJ databases">
        <title>Draft genome sequence of Streptomyces scabrisporus NF3, endophyte isolated from Amphipterygium adstringens.</title>
        <authorList>
            <person name="Vazquez M."/>
            <person name="Ceapa C.D."/>
            <person name="Rodriguez Luna D."/>
            <person name="Sanchez Esquivel S."/>
        </authorList>
    </citation>
    <scope>NUCLEOTIDE SEQUENCE [LARGE SCALE GENOMIC DNA]</scope>
    <source>
        <strain evidence="1 2">NF3</strain>
    </source>
</reference>
<dbReference type="STRING" id="159449.B4N89_21675"/>
<protein>
    <recommendedName>
        <fullName evidence="3">Glycosyl transferase family 1 domain-containing protein</fullName>
    </recommendedName>
</protein>
<comment type="caution">
    <text evidence="1">The sequence shown here is derived from an EMBL/GenBank/DDBJ whole genome shotgun (WGS) entry which is preliminary data.</text>
</comment>
<dbReference type="AlphaFoldDB" id="A0A1T3P252"/>
<organism evidence="1 2">
    <name type="scientific">Embleya scabrispora</name>
    <dbReference type="NCBI Taxonomy" id="159449"/>
    <lineage>
        <taxon>Bacteria</taxon>
        <taxon>Bacillati</taxon>
        <taxon>Actinomycetota</taxon>
        <taxon>Actinomycetes</taxon>
        <taxon>Kitasatosporales</taxon>
        <taxon>Streptomycetaceae</taxon>
        <taxon>Embleya</taxon>
    </lineage>
</organism>
<dbReference type="Proteomes" id="UP000190037">
    <property type="component" value="Unassembled WGS sequence"/>
</dbReference>
<gene>
    <name evidence="1" type="ORF">B4N89_21675</name>
</gene>
<sequence>MSTHSGPLVLIEPYAHRGGGHHQRTLIALAAACPGALVITPEGIADGLGPLRRAGARITTGPMGPTAKTLLAGARAAARVSAVGQRLFASRSRPVSLRRLPHQITLIARCLTEAACLRTARRLAPQPGAVVILSASEALHDAAALLGGGRHLRFIHELVTTEDRPLRLLGRLAGRGEKRVVALYPTTAVRDRLRRSFPHLPGRVRAFAVDDGRRLTEAEGEGARSAFTIPAGATAVCLIGGWWPYKDITTVDAALARVTEPLHVLVCGTPLDATVLERWQRLPLVRVHIVPGPVGEDVLRLVYAAADAALVARRPGTGKESGLVMDAARLGVPLIVSDHDPDLTERLAGQPWARLFTAGDPDALAMTLDRLQAAPPVRPGPQAPAVVDMLPAREQAVYLTDTYTDLVKEYR</sequence>
<dbReference type="SUPFAM" id="SSF53756">
    <property type="entry name" value="UDP-Glycosyltransferase/glycogen phosphorylase"/>
    <property type="match status" value="1"/>
</dbReference>
<dbReference type="OrthoDB" id="3417795at2"/>
<dbReference type="RefSeq" id="WP_078977495.1">
    <property type="nucleotide sequence ID" value="NZ_MWQN01000001.1"/>
</dbReference>
<proteinExistence type="predicted"/>
<dbReference type="Gene3D" id="3.40.50.2000">
    <property type="entry name" value="Glycogen Phosphorylase B"/>
    <property type="match status" value="1"/>
</dbReference>
<accession>A0A1T3P252</accession>
<evidence type="ECO:0000313" key="1">
    <source>
        <dbReference type="EMBL" id="OPC83199.1"/>
    </source>
</evidence>
<evidence type="ECO:0000313" key="2">
    <source>
        <dbReference type="Proteomes" id="UP000190037"/>
    </source>
</evidence>
<keyword evidence="2" id="KW-1185">Reference proteome</keyword>